<sequence>MWIMGLTFPSRAEMGNSLTSAAENSILRLIEAEQYQG</sequence>
<reference evidence="1 2" key="1">
    <citation type="journal article" date="2014" name="Genome Announc.">
        <title>Draft Genome Sequences of Two Vibrionaceae Species, Vibrio ponticus C121 and Photobacterium aphoticum C119, Isolated as Coral Reef Microbiota.</title>
        <authorList>
            <person name="Al-saari N."/>
            <person name="Meirelles P.M."/>
            <person name="Mino S."/>
            <person name="Suda W."/>
            <person name="Oshima K."/>
            <person name="Hattori M."/>
            <person name="Ohkuma M."/>
            <person name="Thompson F.L."/>
            <person name="Gomez-Gil B."/>
            <person name="Sawabe T."/>
            <person name="Sawabe T."/>
        </authorList>
    </citation>
    <scope>NUCLEOTIDE SEQUENCE [LARGE SCALE GENOMIC DNA]</scope>
    <source>
        <strain evidence="1 2">JCM 19237</strain>
    </source>
</reference>
<accession>A0A090QLE6</accession>
<dbReference type="Proteomes" id="UP000029227">
    <property type="component" value="Unassembled WGS sequence"/>
</dbReference>
<organism evidence="1 2">
    <name type="scientific">Photobacterium aphoticum</name>
    <dbReference type="NCBI Taxonomy" id="754436"/>
    <lineage>
        <taxon>Bacteria</taxon>
        <taxon>Pseudomonadati</taxon>
        <taxon>Pseudomonadota</taxon>
        <taxon>Gammaproteobacteria</taxon>
        <taxon>Vibrionales</taxon>
        <taxon>Vibrionaceae</taxon>
        <taxon>Photobacterium</taxon>
    </lineage>
</organism>
<dbReference type="EMBL" id="BBMN01000001">
    <property type="protein sequence ID" value="GAL03053.1"/>
    <property type="molecule type" value="Genomic_DNA"/>
</dbReference>
<name>A0A090QLE6_9GAMM</name>
<evidence type="ECO:0000313" key="1">
    <source>
        <dbReference type="EMBL" id="GAL03053.1"/>
    </source>
</evidence>
<gene>
    <name evidence="1" type="ORF">JCM19237_5946</name>
</gene>
<proteinExistence type="predicted"/>
<evidence type="ECO:0000313" key="2">
    <source>
        <dbReference type="Proteomes" id="UP000029227"/>
    </source>
</evidence>
<protein>
    <submittedName>
        <fullName evidence="1">Uncharacterized protein</fullName>
    </submittedName>
</protein>
<dbReference type="AlphaFoldDB" id="A0A090QLE6"/>
<comment type="caution">
    <text evidence="1">The sequence shown here is derived from an EMBL/GenBank/DDBJ whole genome shotgun (WGS) entry which is preliminary data.</text>
</comment>
<dbReference type="STRING" id="754436.JCM19237_5946"/>